<comment type="caution">
    <text evidence="1">The sequence shown here is derived from an EMBL/GenBank/DDBJ whole genome shotgun (WGS) entry which is preliminary data.</text>
</comment>
<gene>
    <name evidence="1" type="ORF">AB6A40_003878</name>
</gene>
<protein>
    <recommendedName>
        <fullName evidence="3">F-box domain-containing protein</fullName>
    </recommendedName>
</protein>
<proteinExistence type="predicted"/>
<organism evidence="1 2">
    <name type="scientific">Gnathostoma spinigerum</name>
    <dbReference type="NCBI Taxonomy" id="75299"/>
    <lineage>
        <taxon>Eukaryota</taxon>
        <taxon>Metazoa</taxon>
        <taxon>Ecdysozoa</taxon>
        <taxon>Nematoda</taxon>
        <taxon>Chromadorea</taxon>
        <taxon>Rhabditida</taxon>
        <taxon>Spirurina</taxon>
        <taxon>Gnathostomatomorpha</taxon>
        <taxon>Gnathostomatoidea</taxon>
        <taxon>Gnathostomatidae</taxon>
        <taxon>Gnathostoma</taxon>
    </lineage>
</organism>
<evidence type="ECO:0000313" key="1">
    <source>
        <dbReference type="EMBL" id="MFH4977169.1"/>
    </source>
</evidence>
<reference evidence="1 2" key="1">
    <citation type="submission" date="2024-08" db="EMBL/GenBank/DDBJ databases">
        <title>Gnathostoma spinigerum genome.</title>
        <authorList>
            <person name="Gonzalez-Bertolin B."/>
            <person name="Monzon S."/>
            <person name="Zaballos A."/>
            <person name="Jimenez P."/>
            <person name="Dekumyoy P."/>
            <person name="Varona S."/>
            <person name="Cuesta I."/>
            <person name="Sumanam S."/>
            <person name="Adisakwattana P."/>
            <person name="Gasser R.B."/>
            <person name="Hernandez-Gonzalez A."/>
            <person name="Young N.D."/>
            <person name="Perteguer M.J."/>
        </authorList>
    </citation>
    <scope>NUCLEOTIDE SEQUENCE [LARGE SCALE GENOMIC DNA]</scope>
    <source>
        <strain evidence="1">AL3</strain>
        <tissue evidence="1">Liver</tissue>
    </source>
</reference>
<name>A0ABD6EGB1_9BILA</name>
<keyword evidence="2" id="KW-1185">Reference proteome</keyword>
<evidence type="ECO:0008006" key="3">
    <source>
        <dbReference type="Google" id="ProtNLM"/>
    </source>
</evidence>
<dbReference type="AlphaFoldDB" id="A0ABD6EGB1"/>
<sequence>MHPPITDSLLSSDISNLEKTECVMSECGEYTSNSAVYCGPSSSHFHPDADVVLDGPVLRDVIRSVVSFAPIAKVSELNEICSSWRYCTERALQMSDGLCLEVPMGNGKGIIVQGTRLYSIDNISNCMKYIISRMECLRELHINFLGSSLDTLDIVLDFLLDSANVHLKKLCVSARRGGMRLSRLSSLIAKCSSTLKEVGQIGVSELEDALRRCNTLDLDHLSLVTYDLLDERRGFDAIAADMDYAFARMQSGHSIRVRHFSAFVVSGFNPNSLPYSDFLKSAEVQSLSISKQTGTLFKTSKSHDESIVLPLIESIELEQYPSQLHDPRIIRDLFPALRRFRINSVLLPLRDLEHAVAYASEWLSVMNDVQLEGVQTAEIRCDYNDLLKVDKVRCHMEDLERFGARLRLLDTGNFCSFPALFLITNATNTFRFEFRCAADIWHFRDILN</sequence>
<evidence type="ECO:0000313" key="2">
    <source>
        <dbReference type="Proteomes" id="UP001608902"/>
    </source>
</evidence>
<accession>A0ABD6EGB1</accession>
<dbReference type="Proteomes" id="UP001608902">
    <property type="component" value="Unassembled WGS sequence"/>
</dbReference>
<dbReference type="EMBL" id="JBGFUD010002105">
    <property type="protein sequence ID" value="MFH4977169.1"/>
    <property type="molecule type" value="Genomic_DNA"/>
</dbReference>